<dbReference type="GO" id="GO:0043565">
    <property type="term" value="F:sequence-specific DNA binding"/>
    <property type="evidence" value="ECO:0007669"/>
    <property type="project" value="InterPro"/>
</dbReference>
<dbReference type="CDD" id="cd00090">
    <property type="entry name" value="HTH_ARSR"/>
    <property type="match status" value="1"/>
</dbReference>
<dbReference type="GO" id="GO:0005829">
    <property type="term" value="C:cytosol"/>
    <property type="evidence" value="ECO:0007669"/>
    <property type="project" value="TreeGrafter"/>
</dbReference>
<dbReference type="PRINTS" id="PR00033">
    <property type="entry name" value="HTHASNC"/>
</dbReference>
<keyword evidence="4" id="KW-0804">Transcription</keyword>
<dbReference type="SUPFAM" id="SSF54909">
    <property type="entry name" value="Dimeric alpha+beta barrel"/>
    <property type="match status" value="1"/>
</dbReference>
<dbReference type="GO" id="GO:0006524">
    <property type="term" value="P:alanine catabolic process"/>
    <property type="evidence" value="ECO:0007669"/>
    <property type="project" value="TreeGrafter"/>
</dbReference>
<dbReference type="InterPro" id="IPR019887">
    <property type="entry name" value="Tscrpt_reg_AsnC/Lrp_C"/>
</dbReference>
<dbReference type="PROSITE" id="PS00519">
    <property type="entry name" value="HTH_ASNC_1"/>
    <property type="match status" value="1"/>
</dbReference>
<keyword evidence="1" id="KW-0805">Transcription regulation</keyword>
<gene>
    <name evidence="6" type="ORF">TMES_15125</name>
</gene>
<dbReference type="PANTHER" id="PTHR30154:SF0">
    <property type="entry name" value="LEUCINE-RESPONSIVE REGULATORY PROTEIN"/>
    <property type="match status" value="1"/>
</dbReference>
<evidence type="ECO:0000259" key="5">
    <source>
        <dbReference type="PROSITE" id="PS50956"/>
    </source>
</evidence>
<dbReference type="GO" id="GO:0043201">
    <property type="term" value="P:response to L-leucine"/>
    <property type="evidence" value="ECO:0007669"/>
    <property type="project" value="TreeGrafter"/>
</dbReference>
<evidence type="ECO:0000256" key="4">
    <source>
        <dbReference type="ARBA" id="ARBA00023163"/>
    </source>
</evidence>
<evidence type="ECO:0000313" key="6">
    <source>
        <dbReference type="EMBL" id="OSQ37158.1"/>
    </source>
</evidence>
<name>A0A1Y2KXS1_9PROT</name>
<dbReference type="FunFam" id="1.10.10.10:FF:000015">
    <property type="entry name" value="Leucine-responsive transcriptional regulator Lrp"/>
    <property type="match status" value="1"/>
</dbReference>
<dbReference type="SUPFAM" id="SSF46785">
    <property type="entry name" value="Winged helix' DNA-binding domain"/>
    <property type="match status" value="1"/>
</dbReference>
<dbReference type="OrthoDB" id="9813313at2"/>
<dbReference type="InterPro" id="IPR036388">
    <property type="entry name" value="WH-like_DNA-bd_sf"/>
</dbReference>
<feature type="domain" description="HTH asnC-type" evidence="5">
    <location>
        <begin position="8"/>
        <end position="69"/>
    </location>
</feature>
<evidence type="ECO:0000256" key="1">
    <source>
        <dbReference type="ARBA" id="ARBA00023015"/>
    </source>
</evidence>
<dbReference type="Pfam" id="PF13412">
    <property type="entry name" value="HTH_24"/>
    <property type="match status" value="1"/>
</dbReference>
<protein>
    <submittedName>
        <fullName evidence="6">ArsR family transcriptional regulator</fullName>
    </submittedName>
</protein>
<dbReference type="InterPro" id="IPR019888">
    <property type="entry name" value="Tscrpt_reg_AsnC-like"/>
</dbReference>
<accession>A0A1Y2KXS1</accession>
<dbReference type="STRING" id="1293891.TMES_15125"/>
<keyword evidence="7" id="KW-1185">Reference proteome</keyword>
<dbReference type="EMBL" id="JFKA01000007">
    <property type="protein sequence ID" value="OSQ37158.1"/>
    <property type="molecule type" value="Genomic_DNA"/>
</dbReference>
<dbReference type="Pfam" id="PF01037">
    <property type="entry name" value="AsnC_trans_reg"/>
    <property type="match status" value="1"/>
</dbReference>
<reference evidence="6 7" key="1">
    <citation type="submission" date="2014-03" db="EMBL/GenBank/DDBJ databases">
        <title>The draft genome sequence of Thalassospira mesophila JCM 18969.</title>
        <authorList>
            <person name="Lai Q."/>
            <person name="Shao Z."/>
        </authorList>
    </citation>
    <scope>NUCLEOTIDE SEQUENCE [LARGE SCALE GENOMIC DNA]</scope>
    <source>
        <strain evidence="6 7">JCM 18969</strain>
    </source>
</reference>
<keyword evidence="2" id="KW-0238">DNA-binding</keyword>
<evidence type="ECO:0000313" key="7">
    <source>
        <dbReference type="Proteomes" id="UP000193391"/>
    </source>
</evidence>
<dbReference type="RefSeq" id="WP_085584047.1">
    <property type="nucleotide sequence ID" value="NZ_JFKA01000007.1"/>
</dbReference>
<keyword evidence="3" id="KW-0010">Activator</keyword>
<dbReference type="Proteomes" id="UP000193391">
    <property type="component" value="Unassembled WGS sequence"/>
</dbReference>
<dbReference type="InterPro" id="IPR011008">
    <property type="entry name" value="Dimeric_a/b-barrel"/>
</dbReference>
<dbReference type="Gene3D" id="1.10.10.10">
    <property type="entry name" value="Winged helix-like DNA-binding domain superfamily/Winged helix DNA-binding domain"/>
    <property type="match status" value="1"/>
</dbReference>
<comment type="caution">
    <text evidence="6">The sequence shown here is derived from an EMBL/GenBank/DDBJ whole genome shotgun (WGS) entry which is preliminary data.</text>
</comment>
<dbReference type="InterPro" id="IPR036390">
    <property type="entry name" value="WH_DNA-bd_sf"/>
</dbReference>
<dbReference type="InterPro" id="IPR019885">
    <property type="entry name" value="Tscrpt_reg_HTH_AsnC-type_CS"/>
</dbReference>
<dbReference type="PROSITE" id="PS50956">
    <property type="entry name" value="HTH_ASNC_2"/>
    <property type="match status" value="1"/>
</dbReference>
<dbReference type="SMART" id="SM00344">
    <property type="entry name" value="HTH_ASNC"/>
    <property type="match status" value="1"/>
</dbReference>
<evidence type="ECO:0000256" key="3">
    <source>
        <dbReference type="ARBA" id="ARBA00023159"/>
    </source>
</evidence>
<dbReference type="AlphaFoldDB" id="A0A1Y2KXS1"/>
<proteinExistence type="predicted"/>
<dbReference type="Gene3D" id="3.30.70.920">
    <property type="match status" value="1"/>
</dbReference>
<organism evidence="6 7">
    <name type="scientific">Thalassospira mesophila</name>
    <dbReference type="NCBI Taxonomy" id="1293891"/>
    <lineage>
        <taxon>Bacteria</taxon>
        <taxon>Pseudomonadati</taxon>
        <taxon>Pseudomonadota</taxon>
        <taxon>Alphaproteobacteria</taxon>
        <taxon>Rhodospirillales</taxon>
        <taxon>Thalassospiraceae</taxon>
        <taxon>Thalassospira</taxon>
    </lineage>
</organism>
<dbReference type="InterPro" id="IPR000485">
    <property type="entry name" value="AsnC-type_HTH_dom"/>
</dbReference>
<sequence>MQKNVKNLDKIDKQILRELQHDGRMSNVELSRRVNLSPTPCLERVRRLEQQGFIIGYMARLDPRKLDQSLVVFVEITLDRTTPDVFDKFSNAVRKLSEVEECHMVAGGFDYLMKSRVSDMYAYREFLERLSSIEGVSQTHTYVVMEEVKVRPGITII</sequence>
<dbReference type="InterPro" id="IPR011991">
    <property type="entry name" value="ArsR-like_HTH"/>
</dbReference>
<dbReference type="PANTHER" id="PTHR30154">
    <property type="entry name" value="LEUCINE-RESPONSIVE REGULATORY PROTEIN"/>
    <property type="match status" value="1"/>
</dbReference>
<evidence type="ECO:0000256" key="2">
    <source>
        <dbReference type="ARBA" id="ARBA00023125"/>
    </source>
</evidence>
<dbReference type="GO" id="GO:0006355">
    <property type="term" value="P:regulation of DNA-templated transcription"/>
    <property type="evidence" value="ECO:0007669"/>
    <property type="project" value="UniProtKB-ARBA"/>
</dbReference>